<dbReference type="SUPFAM" id="SSF49464">
    <property type="entry name" value="Carboxypeptidase regulatory domain-like"/>
    <property type="match status" value="1"/>
</dbReference>
<dbReference type="Gene3D" id="2.170.130.10">
    <property type="entry name" value="TonB-dependent receptor, plug domain"/>
    <property type="match status" value="1"/>
</dbReference>
<evidence type="ECO:0000313" key="10">
    <source>
        <dbReference type="Proteomes" id="UP000239711"/>
    </source>
</evidence>
<dbReference type="Gene3D" id="2.40.170.20">
    <property type="entry name" value="TonB-dependent receptor, beta-barrel domain"/>
    <property type="match status" value="1"/>
</dbReference>
<gene>
    <name evidence="9" type="ORF">C5745_07660</name>
</gene>
<accession>A0A2S9J4R5</accession>
<keyword evidence="3 7" id="KW-1134">Transmembrane beta strand</keyword>
<evidence type="ECO:0000256" key="6">
    <source>
        <dbReference type="ARBA" id="ARBA00023237"/>
    </source>
</evidence>
<reference evidence="9 10" key="1">
    <citation type="submission" date="2018-02" db="EMBL/GenBank/DDBJ databases">
        <title>The draft genome of Sphingobacterium sp. 5JN-11.</title>
        <authorList>
            <person name="Liu L."/>
            <person name="Li L."/>
            <person name="Liang L."/>
            <person name="Zhang X."/>
            <person name="Wang T."/>
        </authorList>
    </citation>
    <scope>NUCLEOTIDE SEQUENCE [LARGE SCALE GENOMIC DNA]</scope>
    <source>
        <strain evidence="9 10">5JN-11</strain>
    </source>
</reference>
<protein>
    <submittedName>
        <fullName evidence="9">SusC/RagA family protein</fullName>
    </submittedName>
</protein>
<dbReference type="InterPro" id="IPR023996">
    <property type="entry name" value="TonB-dep_OMP_SusC/RagA"/>
</dbReference>
<dbReference type="Gene3D" id="2.60.40.1120">
    <property type="entry name" value="Carboxypeptidase-like, regulatory domain"/>
    <property type="match status" value="1"/>
</dbReference>
<evidence type="ECO:0000256" key="1">
    <source>
        <dbReference type="ARBA" id="ARBA00004571"/>
    </source>
</evidence>
<dbReference type="Pfam" id="PF13715">
    <property type="entry name" value="CarbopepD_reg_2"/>
    <property type="match status" value="1"/>
</dbReference>
<dbReference type="InterPro" id="IPR012910">
    <property type="entry name" value="Plug_dom"/>
</dbReference>
<name>A0A2S9J4R5_9SPHI</name>
<keyword evidence="4 7" id="KW-0812">Transmembrane</keyword>
<keyword evidence="5 7" id="KW-0472">Membrane</keyword>
<dbReference type="NCBIfam" id="TIGR04057">
    <property type="entry name" value="SusC_RagA_signa"/>
    <property type="match status" value="1"/>
</dbReference>
<proteinExistence type="inferred from homology"/>
<comment type="similarity">
    <text evidence="7">Belongs to the TonB-dependent receptor family.</text>
</comment>
<evidence type="ECO:0000313" key="9">
    <source>
        <dbReference type="EMBL" id="PRD47783.1"/>
    </source>
</evidence>
<feature type="domain" description="TonB-dependent receptor plug" evidence="8">
    <location>
        <begin position="232"/>
        <end position="350"/>
    </location>
</feature>
<dbReference type="InterPro" id="IPR037066">
    <property type="entry name" value="Plug_dom_sf"/>
</dbReference>
<keyword evidence="10" id="KW-1185">Reference proteome</keyword>
<dbReference type="AlphaFoldDB" id="A0A2S9J4R5"/>
<evidence type="ECO:0000259" key="8">
    <source>
        <dbReference type="Pfam" id="PF07715"/>
    </source>
</evidence>
<evidence type="ECO:0000256" key="3">
    <source>
        <dbReference type="ARBA" id="ARBA00022452"/>
    </source>
</evidence>
<sequence length="1172" mass="129294">MQNIVKSNYFLHPRYACRKPFILLIFLSFLCLYSTKGMAQQDIDRKRVNLNLRNVSIKEALTEVQQQSGIRFMYDEDIRKYAKIRVNLTERNIPIKDAVTSILSRTNLTFEFTEGYLMIRERETPSQTPRQTRNNLTGQILEVNTAKAIPGATVRIVEIGKITVSDNDGFYEFPALPLGNYTVEVSYIGQETQKSQVTINAGKDIILNIGLDGASSQSLNEVVVVGYGTQEKKDVTTSIASLKADEINSFSGVGIDKAMTGKMAGVQVIETSGAPGSGISIKVRGSSTITAGTMPLYVIDGVPMSDQDDSGSGKRVNSLNDLNLQDVESIEVLKDASAAAIYGSRGSNGVVLITTKRGITGKPLIAYNSFGGWQETTKKMEMLDAYQYAQLVYDSHNNTYLDLLADQGKQGSISDGNDIRRANIGNNSAALIPPDLWPYIRGEQGLVDTDWQDQVLRQAAIQNHSLSVRGGSDNIKYYFSGNYVDQDGIVKGSGMEMINGRLNLDAQYNRLKLGTSINVTSTVYNWIPSEGRHTDENIVSSALAMSPTMPVYNSDGSYNFDQYSWGYSRAQVVNPVALAALKDDQMDQIRFKGNVFAEYELDRGLTLRTLFGYNVKDWQRAQFRPSTLPNEATRITPSIPSATSRTKRNVNWVSETTLKFKRKFGSHGINALAGFTAQKEHSSANLVAGTGYQNDLVKTLNYATTITDWSSTVQEWSLLSWLGRVQYDYEGRYLLSAAVRTDGSSRFGTNNRWGYFPSVSAGWNVAEEGFLKDNLVISTLKIRASYGQTGNFGIGNYAYLSRISQDNYILGAVDGRLAAGMVPSTSGNQNLKWEKNSMINLGTDIGLWNNSVNLQFDIYNSNTSDLLLDLPIPSTSGFATALRNVGKVNNKGIELVVNTNHQLGGLRMAHNANFSANRNKVVDLGGLNEIISTSDNVIYFVTRVGEPTASYQTLVTDGLYRSESELNDPDIPKVPGARPGDFKFVDQDGNNIIDGNDRIATGNYQPKFIYGYTSSLGYGIFDLSVAIQGTYGNKVGNIAKRYIDNMEGNTNNMVTALNRWVSEENPGDGQTIRANRTAKGLNGQISTWHIEDGSYLRIRDITFGVSLPNTLMHKIGVSRLRIYASLINPFTFTKYSGFNPEVSTRDNPLTPGVDYGTYPIAKSYNMGINLEF</sequence>
<dbReference type="Proteomes" id="UP000239711">
    <property type="component" value="Unassembled WGS sequence"/>
</dbReference>
<keyword evidence="2 7" id="KW-0813">Transport</keyword>
<evidence type="ECO:0000256" key="4">
    <source>
        <dbReference type="ARBA" id="ARBA00022692"/>
    </source>
</evidence>
<dbReference type="OrthoDB" id="9768177at2"/>
<dbReference type="InterPro" id="IPR008969">
    <property type="entry name" value="CarboxyPept-like_regulatory"/>
</dbReference>
<comment type="caution">
    <text evidence="9">The sequence shown here is derived from an EMBL/GenBank/DDBJ whole genome shotgun (WGS) entry which is preliminary data.</text>
</comment>
<dbReference type="SUPFAM" id="SSF56935">
    <property type="entry name" value="Porins"/>
    <property type="match status" value="1"/>
</dbReference>
<comment type="subcellular location">
    <subcellularLocation>
        <location evidence="1 7">Cell outer membrane</location>
        <topology evidence="1 7">Multi-pass membrane protein</topology>
    </subcellularLocation>
</comment>
<evidence type="ECO:0000256" key="7">
    <source>
        <dbReference type="PROSITE-ProRule" id="PRU01360"/>
    </source>
</evidence>
<dbReference type="PROSITE" id="PS52016">
    <property type="entry name" value="TONB_DEPENDENT_REC_3"/>
    <property type="match status" value="1"/>
</dbReference>
<dbReference type="EMBL" id="PVBQ01000005">
    <property type="protein sequence ID" value="PRD47783.1"/>
    <property type="molecule type" value="Genomic_DNA"/>
</dbReference>
<dbReference type="NCBIfam" id="TIGR04056">
    <property type="entry name" value="OMP_RagA_SusC"/>
    <property type="match status" value="1"/>
</dbReference>
<keyword evidence="6 7" id="KW-0998">Cell outer membrane</keyword>
<dbReference type="GO" id="GO:0009279">
    <property type="term" value="C:cell outer membrane"/>
    <property type="evidence" value="ECO:0007669"/>
    <property type="project" value="UniProtKB-SubCell"/>
</dbReference>
<dbReference type="Pfam" id="PF07715">
    <property type="entry name" value="Plug"/>
    <property type="match status" value="1"/>
</dbReference>
<dbReference type="InterPro" id="IPR039426">
    <property type="entry name" value="TonB-dep_rcpt-like"/>
</dbReference>
<evidence type="ECO:0000256" key="5">
    <source>
        <dbReference type="ARBA" id="ARBA00023136"/>
    </source>
</evidence>
<evidence type="ECO:0000256" key="2">
    <source>
        <dbReference type="ARBA" id="ARBA00022448"/>
    </source>
</evidence>
<dbReference type="InterPro" id="IPR036942">
    <property type="entry name" value="Beta-barrel_TonB_sf"/>
</dbReference>
<dbReference type="InterPro" id="IPR023997">
    <property type="entry name" value="TonB-dep_OMP_SusC/RagA_CS"/>
</dbReference>
<dbReference type="Gene3D" id="3.55.50.30">
    <property type="match status" value="1"/>
</dbReference>
<organism evidence="9 10">
    <name type="scientific">Sphingobacterium haloxyli</name>
    <dbReference type="NCBI Taxonomy" id="2100533"/>
    <lineage>
        <taxon>Bacteria</taxon>
        <taxon>Pseudomonadati</taxon>
        <taxon>Bacteroidota</taxon>
        <taxon>Sphingobacteriia</taxon>
        <taxon>Sphingobacteriales</taxon>
        <taxon>Sphingobacteriaceae</taxon>
        <taxon>Sphingobacterium</taxon>
    </lineage>
</organism>